<organism evidence="2 4">
    <name type="scientific">Ktedonospora formicarum</name>
    <dbReference type="NCBI Taxonomy" id="2778364"/>
    <lineage>
        <taxon>Bacteria</taxon>
        <taxon>Bacillati</taxon>
        <taxon>Chloroflexota</taxon>
        <taxon>Ktedonobacteria</taxon>
        <taxon>Ktedonobacterales</taxon>
        <taxon>Ktedonobacteraceae</taxon>
        <taxon>Ktedonospora</taxon>
    </lineage>
</organism>
<dbReference type="PANTHER" id="PTHR33215:SF13">
    <property type="entry name" value="PROTEIN DISTAL ANTENNA"/>
    <property type="match status" value="1"/>
</dbReference>
<name>A0A8J3IAP8_9CHLR</name>
<dbReference type="SUPFAM" id="SSF46689">
    <property type="entry name" value="Homeodomain-like"/>
    <property type="match status" value="1"/>
</dbReference>
<keyword evidence="4" id="KW-1185">Reference proteome</keyword>
<evidence type="ECO:0000313" key="3">
    <source>
        <dbReference type="EMBL" id="GHO49260.1"/>
    </source>
</evidence>
<dbReference type="InterPro" id="IPR051839">
    <property type="entry name" value="RD_transcriptional_regulator"/>
</dbReference>
<dbReference type="InterPro" id="IPR009057">
    <property type="entry name" value="Homeodomain-like_sf"/>
</dbReference>
<dbReference type="AlphaFoldDB" id="A0A8J3IAP8"/>
<evidence type="ECO:0000256" key="1">
    <source>
        <dbReference type="SAM" id="Coils"/>
    </source>
</evidence>
<dbReference type="Proteomes" id="UP000612362">
    <property type="component" value="Unassembled WGS sequence"/>
</dbReference>
<keyword evidence="1" id="KW-0175">Coiled coil</keyword>
<dbReference type="PANTHER" id="PTHR33215">
    <property type="entry name" value="PROTEIN DISTAL ANTENNA"/>
    <property type="match status" value="1"/>
</dbReference>
<dbReference type="Gene3D" id="1.10.10.60">
    <property type="entry name" value="Homeodomain-like"/>
    <property type="match status" value="1"/>
</dbReference>
<evidence type="ECO:0000313" key="2">
    <source>
        <dbReference type="EMBL" id="GHO48828.1"/>
    </source>
</evidence>
<gene>
    <name evidence="2" type="ORF">KSX_69910</name>
    <name evidence="3" type="ORF">KSX_74230</name>
</gene>
<dbReference type="EMBL" id="BNJF01000004">
    <property type="protein sequence ID" value="GHO48828.1"/>
    <property type="molecule type" value="Genomic_DNA"/>
</dbReference>
<dbReference type="Pfam" id="PF01527">
    <property type="entry name" value="HTH_Tnp_1"/>
    <property type="match status" value="1"/>
</dbReference>
<evidence type="ECO:0000313" key="4">
    <source>
        <dbReference type="Proteomes" id="UP000612362"/>
    </source>
</evidence>
<reference evidence="2" key="1">
    <citation type="submission" date="2020-10" db="EMBL/GenBank/DDBJ databases">
        <title>Taxonomic study of unclassified bacteria belonging to the class Ktedonobacteria.</title>
        <authorList>
            <person name="Yabe S."/>
            <person name="Wang C.M."/>
            <person name="Zheng Y."/>
            <person name="Sakai Y."/>
            <person name="Cavaletti L."/>
            <person name="Monciardini P."/>
            <person name="Donadio S."/>
        </authorList>
    </citation>
    <scope>NUCLEOTIDE SEQUENCE</scope>
    <source>
        <strain evidence="2">SOSP1-1</strain>
    </source>
</reference>
<sequence>MAKVQKTYTKEFKEEAVRLAQTSGKSITQVARELGISDTSIHQWRKELAQHGKDAFPGSGHQTALEEENRRLKRELERVQQERDILKKAVSIFSRESK</sequence>
<protein>
    <submittedName>
        <fullName evidence="2">Transposase</fullName>
    </submittedName>
</protein>
<feature type="coiled-coil region" evidence="1">
    <location>
        <begin position="62"/>
        <end position="96"/>
    </location>
</feature>
<dbReference type="EMBL" id="BNJF01000005">
    <property type="protein sequence ID" value="GHO49260.1"/>
    <property type="molecule type" value="Genomic_DNA"/>
</dbReference>
<dbReference type="GO" id="GO:0003677">
    <property type="term" value="F:DNA binding"/>
    <property type="evidence" value="ECO:0007669"/>
    <property type="project" value="InterPro"/>
</dbReference>
<proteinExistence type="predicted"/>
<accession>A0A8J3IAP8</accession>
<dbReference type="InterPro" id="IPR002514">
    <property type="entry name" value="Transposase_8"/>
</dbReference>
<comment type="caution">
    <text evidence="2">The sequence shown here is derived from an EMBL/GenBank/DDBJ whole genome shotgun (WGS) entry which is preliminary data.</text>
</comment>
<dbReference type="GO" id="GO:0006313">
    <property type="term" value="P:DNA transposition"/>
    <property type="evidence" value="ECO:0007669"/>
    <property type="project" value="InterPro"/>
</dbReference>
<dbReference type="GO" id="GO:0004803">
    <property type="term" value="F:transposase activity"/>
    <property type="evidence" value="ECO:0007669"/>
    <property type="project" value="InterPro"/>
</dbReference>